<dbReference type="AlphaFoldDB" id="A0AAJ0BJF2"/>
<comment type="caution">
    <text evidence="1">The sequence shown here is derived from an EMBL/GenBank/DDBJ whole genome shotgun (WGS) entry which is preliminary data.</text>
</comment>
<evidence type="ECO:0000313" key="1">
    <source>
        <dbReference type="EMBL" id="KAK1756996.1"/>
    </source>
</evidence>
<dbReference type="EMBL" id="MU839831">
    <property type="protein sequence ID" value="KAK1756996.1"/>
    <property type="molecule type" value="Genomic_DNA"/>
</dbReference>
<organism evidence="1 2">
    <name type="scientific">Echria macrotheca</name>
    <dbReference type="NCBI Taxonomy" id="438768"/>
    <lineage>
        <taxon>Eukaryota</taxon>
        <taxon>Fungi</taxon>
        <taxon>Dikarya</taxon>
        <taxon>Ascomycota</taxon>
        <taxon>Pezizomycotina</taxon>
        <taxon>Sordariomycetes</taxon>
        <taxon>Sordariomycetidae</taxon>
        <taxon>Sordariales</taxon>
        <taxon>Schizotheciaceae</taxon>
        <taxon>Echria</taxon>
    </lineage>
</organism>
<protein>
    <submittedName>
        <fullName evidence="1">Uncharacterized protein</fullName>
    </submittedName>
</protein>
<reference evidence="1" key="1">
    <citation type="submission" date="2023-06" db="EMBL/GenBank/DDBJ databases">
        <title>Genome-scale phylogeny and comparative genomics of the fungal order Sordariales.</title>
        <authorList>
            <consortium name="Lawrence Berkeley National Laboratory"/>
            <person name="Hensen N."/>
            <person name="Bonometti L."/>
            <person name="Westerberg I."/>
            <person name="Brannstrom I.O."/>
            <person name="Guillou S."/>
            <person name="Cros-Aarteil S."/>
            <person name="Calhoun S."/>
            <person name="Haridas S."/>
            <person name="Kuo A."/>
            <person name="Mondo S."/>
            <person name="Pangilinan J."/>
            <person name="Riley R."/>
            <person name="Labutti K."/>
            <person name="Andreopoulos B."/>
            <person name="Lipzen A."/>
            <person name="Chen C."/>
            <person name="Yanf M."/>
            <person name="Daum C."/>
            <person name="Ng V."/>
            <person name="Clum A."/>
            <person name="Steindorff A."/>
            <person name="Ohm R."/>
            <person name="Martin F."/>
            <person name="Silar P."/>
            <person name="Natvig D."/>
            <person name="Lalanne C."/>
            <person name="Gautier V."/>
            <person name="Ament-Velasquez S.L."/>
            <person name="Kruys A."/>
            <person name="Hutchinson M.I."/>
            <person name="Powell A.J."/>
            <person name="Barry K."/>
            <person name="Miller A.N."/>
            <person name="Grigoriev I.V."/>
            <person name="Debuchy R."/>
            <person name="Gladieux P."/>
            <person name="Thoren M.H."/>
            <person name="Johannesson H."/>
        </authorList>
    </citation>
    <scope>NUCLEOTIDE SEQUENCE</scope>
    <source>
        <strain evidence="1">PSN4</strain>
    </source>
</reference>
<evidence type="ECO:0000313" key="2">
    <source>
        <dbReference type="Proteomes" id="UP001239445"/>
    </source>
</evidence>
<proteinExistence type="predicted"/>
<name>A0AAJ0BJF2_9PEZI</name>
<dbReference type="Proteomes" id="UP001239445">
    <property type="component" value="Unassembled WGS sequence"/>
</dbReference>
<keyword evidence="2" id="KW-1185">Reference proteome</keyword>
<gene>
    <name evidence="1" type="ORF">QBC47DRAFT_400625</name>
</gene>
<accession>A0AAJ0BJF2</accession>
<sequence>MGDNAKDPPAPWLCGCHGPAPDTEMLRLAEFYLAPTARQHFGHYPRDLEPFMLEKLVAEFCQATPSPLDLSASKDDILRRVRDVTEKAEPAFRYISAGIYWSRKGAEYEPYLATITQRIRERIGREPGMAEALVPRVRNLQGTRAELAEAKNRVGIRVFPGDGGRDWRRVEQLFEDTAVWEQFLVDVAALEEMCGQIHDLIQRWEEFGYYP</sequence>